<proteinExistence type="inferred from homology"/>
<evidence type="ECO:0000256" key="2">
    <source>
        <dbReference type="ARBA" id="ARBA00005974"/>
    </source>
</evidence>
<dbReference type="EMBL" id="JAQQBS010001422">
    <property type="protein sequence ID" value="KAK0164973.1"/>
    <property type="molecule type" value="Genomic_DNA"/>
</dbReference>
<comment type="subcellular location">
    <subcellularLocation>
        <location evidence="1 9">Mitochondrion membrane</location>
        <topology evidence="1 9">Multi-pass membrane protein</topology>
    </subcellularLocation>
</comment>
<keyword evidence="4 9" id="KW-0812">Transmembrane</keyword>
<dbReference type="NCBIfam" id="TIGR00798">
    <property type="entry name" value="mtc"/>
    <property type="match status" value="1"/>
</dbReference>
<comment type="caution">
    <text evidence="9">Lacks conserved residue(s) required for the propagation of feature annotation.</text>
</comment>
<feature type="transmembrane region" description="Helical" evidence="9">
    <location>
        <begin position="270"/>
        <end position="291"/>
    </location>
</feature>
<evidence type="ECO:0000256" key="6">
    <source>
        <dbReference type="ARBA" id="ARBA00022989"/>
    </source>
</evidence>
<keyword evidence="11" id="KW-1185">Reference proteome</keyword>
<dbReference type="Proteomes" id="UP001168990">
    <property type="component" value="Unassembled WGS sequence"/>
</dbReference>
<keyword evidence="3" id="KW-0813">Transport</keyword>
<evidence type="ECO:0000256" key="7">
    <source>
        <dbReference type="ARBA" id="ARBA00023128"/>
    </source>
</evidence>
<accession>A0AA39F8L5</accession>
<dbReference type="PANTHER" id="PTHR11153">
    <property type="entry name" value="SIDEROFLEXIN"/>
    <property type="match status" value="1"/>
</dbReference>
<name>A0AA39F8L5_9HYME</name>
<reference evidence="10" key="2">
    <citation type="submission" date="2023-03" db="EMBL/GenBank/DDBJ databases">
        <authorList>
            <person name="Inwood S.N."/>
            <person name="Skelly J.G."/>
            <person name="Guhlin J."/>
            <person name="Harrop T.W.R."/>
            <person name="Goldson S.G."/>
            <person name="Dearden P.K."/>
        </authorList>
    </citation>
    <scope>NUCLEOTIDE SEQUENCE</scope>
    <source>
        <strain evidence="10">Irish</strain>
        <tissue evidence="10">Whole body</tissue>
    </source>
</reference>
<protein>
    <recommendedName>
        <fullName evidence="9">Sidoreflexin</fullName>
    </recommendedName>
</protein>
<evidence type="ECO:0000313" key="10">
    <source>
        <dbReference type="EMBL" id="KAK0164973.1"/>
    </source>
</evidence>
<evidence type="ECO:0000256" key="5">
    <source>
        <dbReference type="ARBA" id="ARBA00022970"/>
    </source>
</evidence>
<comment type="similarity">
    <text evidence="2 9">Belongs to the sideroflexin family.</text>
</comment>
<reference evidence="10" key="1">
    <citation type="journal article" date="2023" name="bioRxiv">
        <title>Scaffold-level genome assemblies of two parasitoid biocontrol wasps reveal the parthenogenesis mechanism and an associated novel virus.</title>
        <authorList>
            <person name="Inwood S."/>
            <person name="Skelly J."/>
            <person name="Guhlin J."/>
            <person name="Harrop T."/>
            <person name="Goldson S."/>
            <person name="Dearden P."/>
        </authorList>
    </citation>
    <scope>NUCLEOTIDE SEQUENCE</scope>
    <source>
        <strain evidence="10">Irish</strain>
        <tissue evidence="10">Whole body</tissue>
    </source>
</reference>
<evidence type="ECO:0000313" key="11">
    <source>
        <dbReference type="Proteomes" id="UP001168990"/>
    </source>
</evidence>
<dbReference type="Pfam" id="PF03820">
    <property type="entry name" value="SFXNs"/>
    <property type="match status" value="1"/>
</dbReference>
<sequence>MSISSKPELLDINKPRWDQSTYIGRAKHFFTVTNPLNIFASNDELERARDVISKYKSGESLENLKITEDELWRNKYLYDSAYHPDTNEKMIVIGRMSAQVPMNMVITGCMMMFYKSTPAVIFWQWCNQSFNAVVNYTNRSGANPIAIETLAQSYVGAVGGAVVTALSLNRLARHAPPLAGRLVPLAAVAAANCVNIPLMRITELKNGIDLYNEEGKKIGASKKAAKEAISSVILSRVLMASPSMITVPVLTNFIERRNLLSNARWAMAPLQLALCGVCLTFATPLCCALFAQRVSISIDNLEPEVKEEILNQDPTANILFYNKGL</sequence>
<dbReference type="AlphaFoldDB" id="A0AA39F8L5"/>
<organism evidence="10 11">
    <name type="scientific">Microctonus aethiopoides</name>
    <dbReference type="NCBI Taxonomy" id="144406"/>
    <lineage>
        <taxon>Eukaryota</taxon>
        <taxon>Metazoa</taxon>
        <taxon>Ecdysozoa</taxon>
        <taxon>Arthropoda</taxon>
        <taxon>Hexapoda</taxon>
        <taxon>Insecta</taxon>
        <taxon>Pterygota</taxon>
        <taxon>Neoptera</taxon>
        <taxon>Endopterygota</taxon>
        <taxon>Hymenoptera</taxon>
        <taxon>Apocrita</taxon>
        <taxon>Ichneumonoidea</taxon>
        <taxon>Braconidae</taxon>
        <taxon>Euphorinae</taxon>
        <taxon>Microctonus</taxon>
    </lineage>
</organism>
<dbReference type="PANTHER" id="PTHR11153:SF8">
    <property type="entry name" value="SIDEROFLEXIN-1"/>
    <property type="match status" value="1"/>
</dbReference>
<evidence type="ECO:0000256" key="1">
    <source>
        <dbReference type="ARBA" id="ARBA00004225"/>
    </source>
</evidence>
<keyword evidence="7 9" id="KW-0496">Mitochondrion</keyword>
<evidence type="ECO:0000256" key="8">
    <source>
        <dbReference type="ARBA" id="ARBA00023136"/>
    </source>
</evidence>
<gene>
    <name evidence="10" type="ORF">PV328_003535</name>
</gene>
<feature type="transmembrane region" description="Helical" evidence="9">
    <location>
        <begin position="228"/>
        <end position="250"/>
    </location>
</feature>
<comment type="caution">
    <text evidence="10">The sequence shown here is derived from an EMBL/GenBank/DDBJ whole genome shotgun (WGS) entry which is preliminary data.</text>
</comment>
<keyword evidence="8 9" id="KW-0472">Membrane</keyword>
<dbReference type="GO" id="GO:0015075">
    <property type="term" value="F:monoatomic ion transmembrane transporter activity"/>
    <property type="evidence" value="ECO:0007669"/>
    <property type="project" value="InterPro"/>
</dbReference>
<dbReference type="GO" id="GO:0005743">
    <property type="term" value="C:mitochondrial inner membrane"/>
    <property type="evidence" value="ECO:0007669"/>
    <property type="project" value="TreeGrafter"/>
</dbReference>
<keyword evidence="5" id="KW-0029">Amino-acid transport</keyword>
<dbReference type="GO" id="GO:0140300">
    <property type="term" value="P:serine import into mitochondrion"/>
    <property type="evidence" value="ECO:0007669"/>
    <property type="project" value="TreeGrafter"/>
</dbReference>
<evidence type="ECO:0000256" key="9">
    <source>
        <dbReference type="RuleBase" id="RU362000"/>
    </source>
</evidence>
<keyword evidence="6 9" id="KW-1133">Transmembrane helix</keyword>
<evidence type="ECO:0000256" key="3">
    <source>
        <dbReference type="ARBA" id="ARBA00022448"/>
    </source>
</evidence>
<dbReference type="InterPro" id="IPR004686">
    <property type="entry name" value="Mtc"/>
</dbReference>
<evidence type="ECO:0000256" key="4">
    <source>
        <dbReference type="ARBA" id="ARBA00022692"/>
    </source>
</evidence>